<comment type="similarity">
    <text evidence="4 5">Belongs to the RlpA family.</text>
</comment>
<dbReference type="GO" id="GO:0000270">
    <property type="term" value="P:peptidoglycan metabolic process"/>
    <property type="evidence" value="ECO:0007669"/>
    <property type="project" value="UniProtKB-UniRule"/>
</dbReference>
<comment type="function">
    <text evidence="4">Lytic transglycosylase with a strong preference for naked glycan strands that lack stem peptides.</text>
</comment>
<dbReference type="GO" id="GO:0008932">
    <property type="term" value="F:lytic endotransglycosylase activity"/>
    <property type="evidence" value="ECO:0007669"/>
    <property type="project" value="UniProtKB-UniRule"/>
</dbReference>
<dbReference type="InterPro" id="IPR036680">
    <property type="entry name" value="SPOR-like_sf"/>
</dbReference>
<keyword evidence="1 6" id="KW-0732">Signal</keyword>
<proteinExistence type="inferred from homology"/>
<gene>
    <name evidence="4" type="primary">rlpA</name>
    <name evidence="7" type="ORF">GMD42_02645</name>
</gene>
<dbReference type="CDD" id="cd22268">
    <property type="entry name" value="DPBB_RlpA-like"/>
    <property type="match status" value="1"/>
</dbReference>
<evidence type="ECO:0000256" key="2">
    <source>
        <dbReference type="ARBA" id="ARBA00023239"/>
    </source>
</evidence>
<name>A0A6I3S3Y7_9BURK</name>
<dbReference type="FunFam" id="2.40.40.10:FF:000003">
    <property type="entry name" value="Endolytic peptidoglycan transglycosylase RlpA"/>
    <property type="match status" value="1"/>
</dbReference>
<dbReference type="InterPro" id="IPR007730">
    <property type="entry name" value="SPOR-like_dom"/>
</dbReference>
<dbReference type="EC" id="4.2.2.-" evidence="4"/>
<protein>
    <recommendedName>
        <fullName evidence="4">Endolytic peptidoglycan transglycosylase RlpA</fullName>
        <ecNumber evidence="4">4.2.2.-</ecNumber>
    </recommendedName>
</protein>
<feature type="chain" id="PRO_5031680573" description="Endolytic peptidoglycan transglycosylase RlpA" evidence="6">
    <location>
        <begin position="21"/>
        <end position="385"/>
    </location>
</feature>
<dbReference type="AlphaFoldDB" id="A0A6I3S3Y7"/>
<evidence type="ECO:0000256" key="1">
    <source>
        <dbReference type="ARBA" id="ARBA00022729"/>
    </source>
</evidence>
<dbReference type="EMBL" id="WNCL01000005">
    <property type="protein sequence ID" value="MTU42537.1"/>
    <property type="molecule type" value="Genomic_DNA"/>
</dbReference>
<evidence type="ECO:0000256" key="4">
    <source>
        <dbReference type="HAMAP-Rule" id="MF_02071"/>
    </source>
</evidence>
<dbReference type="InterPro" id="IPR009009">
    <property type="entry name" value="RlpA-like_DPBB"/>
</dbReference>
<evidence type="ECO:0000256" key="6">
    <source>
        <dbReference type="SAM" id="SignalP"/>
    </source>
</evidence>
<keyword evidence="4" id="KW-0472">Membrane</keyword>
<evidence type="ECO:0000256" key="5">
    <source>
        <dbReference type="RuleBase" id="RU003495"/>
    </source>
</evidence>
<keyword evidence="4" id="KW-0564">Palmitate</keyword>
<dbReference type="PROSITE" id="PS51724">
    <property type="entry name" value="SPOR"/>
    <property type="match status" value="1"/>
</dbReference>
<dbReference type="InterPro" id="IPR034718">
    <property type="entry name" value="RlpA"/>
</dbReference>
<evidence type="ECO:0000313" key="7">
    <source>
        <dbReference type="EMBL" id="MTU42537.1"/>
    </source>
</evidence>
<dbReference type="PANTHER" id="PTHR34183:SF1">
    <property type="entry name" value="ENDOLYTIC PEPTIDOGLYCAN TRANSGLYCOSYLASE RLPA"/>
    <property type="match status" value="1"/>
</dbReference>
<feature type="signal peptide" evidence="6">
    <location>
        <begin position="1"/>
        <end position="20"/>
    </location>
</feature>
<dbReference type="Gene3D" id="2.40.40.10">
    <property type="entry name" value="RlpA-like domain"/>
    <property type="match status" value="1"/>
</dbReference>
<keyword evidence="4" id="KW-1003">Cell membrane</keyword>
<accession>A0A6I3S3Y7</accession>
<reference evidence="7 8" key="1">
    <citation type="journal article" date="2019" name="Nat. Med.">
        <title>A library of human gut bacterial isolates paired with longitudinal multiomics data enables mechanistic microbiome research.</title>
        <authorList>
            <person name="Poyet M."/>
            <person name="Groussin M."/>
            <person name="Gibbons S.M."/>
            <person name="Avila-Pacheco J."/>
            <person name="Jiang X."/>
            <person name="Kearney S.M."/>
            <person name="Perrotta A.R."/>
            <person name="Berdy B."/>
            <person name="Zhao S."/>
            <person name="Lieberman T.D."/>
            <person name="Swanson P.K."/>
            <person name="Smith M."/>
            <person name="Roesemann S."/>
            <person name="Alexander J.E."/>
            <person name="Rich S.A."/>
            <person name="Livny J."/>
            <person name="Vlamakis H."/>
            <person name="Clish C."/>
            <person name="Bullock K."/>
            <person name="Deik A."/>
            <person name="Scott J."/>
            <person name="Pierce K.A."/>
            <person name="Xavier R.J."/>
            <person name="Alm E.J."/>
        </authorList>
    </citation>
    <scope>NUCLEOTIDE SEQUENCE [LARGE SCALE GENOMIC DNA]</scope>
    <source>
        <strain evidence="7 8">BIOML-A2</strain>
    </source>
</reference>
<dbReference type="Proteomes" id="UP000462362">
    <property type="component" value="Unassembled WGS sequence"/>
</dbReference>
<dbReference type="RefSeq" id="WP_008863444.1">
    <property type="nucleotide sequence ID" value="NZ_CAJUON010000002.1"/>
</dbReference>
<comment type="subcellular location">
    <subcellularLocation>
        <location evidence="4">Cell membrane</location>
        <topology evidence="4">Lipid-anchor</topology>
    </subcellularLocation>
</comment>
<dbReference type="GO" id="GO:0005886">
    <property type="term" value="C:plasma membrane"/>
    <property type="evidence" value="ECO:0007669"/>
    <property type="project" value="UniProtKB-SubCell"/>
</dbReference>
<organism evidence="7 8">
    <name type="scientific">Parasutterella excrementihominis</name>
    <dbReference type="NCBI Taxonomy" id="487175"/>
    <lineage>
        <taxon>Bacteria</taxon>
        <taxon>Pseudomonadati</taxon>
        <taxon>Pseudomonadota</taxon>
        <taxon>Betaproteobacteria</taxon>
        <taxon>Burkholderiales</taxon>
        <taxon>Sutterellaceae</taxon>
        <taxon>Parasutterella</taxon>
    </lineage>
</organism>
<dbReference type="GO" id="GO:0071555">
    <property type="term" value="P:cell wall organization"/>
    <property type="evidence" value="ECO:0007669"/>
    <property type="project" value="UniProtKB-KW"/>
</dbReference>
<dbReference type="Pfam" id="PF03330">
    <property type="entry name" value="DPBB_1"/>
    <property type="match status" value="1"/>
</dbReference>
<dbReference type="HAMAP" id="MF_02071">
    <property type="entry name" value="RlpA"/>
    <property type="match status" value="1"/>
</dbReference>
<evidence type="ECO:0000256" key="3">
    <source>
        <dbReference type="ARBA" id="ARBA00023316"/>
    </source>
</evidence>
<dbReference type="PANTHER" id="PTHR34183">
    <property type="entry name" value="ENDOLYTIC PEPTIDOGLYCAN TRANSGLYCOSYLASE RLPA"/>
    <property type="match status" value="1"/>
</dbReference>
<dbReference type="GeneID" id="80367765"/>
<sequence length="385" mass="41622">MNVRILGVCAAAVCVLLASGCGTQKNSGKYYDRDGPPKEWETFGMSRADAVPKVEKPIASTNRPYTVMGKRYVPMTGDKPLTQVGYGSWYGKQFHGKKTSTGEIYNMYEMSAAHTTMELPSYARVTNLENGKSVIVRVNDRGPFLHSRVIDLSYAAATKLGYAGKGTARVKVERITRAQIASGKWKKGSPLLTTVLAAIPKDKKETSSPVGERKDPGEALIEALATQSGNLMESPSPVTADKVEIEKAAVPSSDRHLIPEGVYTVAGADSTTTLGTFENEIREEVIHSIREQASDEKQKLKGSGVVPQGNYAVQLGVFRSEANAIALKKRFIETLGDKIGSDVSIRSTNGLYKVVAGKSMTEQQAKSAVAIIRDALNIKAFTLKE</sequence>
<dbReference type="InterPro" id="IPR036908">
    <property type="entry name" value="RlpA-like_sf"/>
</dbReference>
<dbReference type="Gene3D" id="3.30.70.1070">
    <property type="entry name" value="Sporulation related repeat"/>
    <property type="match status" value="1"/>
</dbReference>
<dbReference type="Pfam" id="PF05036">
    <property type="entry name" value="SPOR"/>
    <property type="match status" value="1"/>
</dbReference>
<dbReference type="NCBIfam" id="TIGR00413">
    <property type="entry name" value="rlpA"/>
    <property type="match status" value="1"/>
</dbReference>
<evidence type="ECO:0000313" key="8">
    <source>
        <dbReference type="Proteomes" id="UP000462362"/>
    </source>
</evidence>
<dbReference type="GO" id="GO:0042834">
    <property type="term" value="F:peptidoglycan binding"/>
    <property type="evidence" value="ECO:0007669"/>
    <property type="project" value="InterPro"/>
</dbReference>
<keyword evidence="3 4" id="KW-0961">Cell wall biogenesis/degradation</keyword>
<dbReference type="PROSITE" id="PS51257">
    <property type="entry name" value="PROKAR_LIPOPROTEIN"/>
    <property type="match status" value="1"/>
</dbReference>
<keyword evidence="4" id="KW-0449">Lipoprotein</keyword>
<comment type="caution">
    <text evidence="7">The sequence shown here is derived from an EMBL/GenBank/DDBJ whole genome shotgun (WGS) entry which is preliminary data.</text>
</comment>
<dbReference type="InterPro" id="IPR012997">
    <property type="entry name" value="RplA"/>
</dbReference>
<keyword evidence="2 4" id="KW-0456">Lyase</keyword>
<dbReference type="SUPFAM" id="SSF110997">
    <property type="entry name" value="Sporulation related repeat"/>
    <property type="match status" value="1"/>
</dbReference>
<dbReference type="SUPFAM" id="SSF50685">
    <property type="entry name" value="Barwin-like endoglucanases"/>
    <property type="match status" value="1"/>
</dbReference>